<reference evidence="6" key="1">
    <citation type="journal article" date="2019" name="Int. J. Syst. Evol. Microbiol.">
        <title>The Global Catalogue of Microorganisms (GCM) 10K type strain sequencing project: providing services to taxonomists for standard genome sequencing and annotation.</title>
        <authorList>
            <consortium name="The Broad Institute Genomics Platform"/>
            <consortium name="The Broad Institute Genome Sequencing Center for Infectious Disease"/>
            <person name="Wu L."/>
            <person name="Ma J."/>
        </authorList>
    </citation>
    <scope>NUCLEOTIDE SEQUENCE [LARGE SCALE GENOMIC DNA]</scope>
    <source>
        <strain evidence="6">JCM 3175</strain>
    </source>
</reference>
<evidence type="ECO:0000259" key="3">
    <source>
        <dbReference type="Pfam" id="PF00534"/>
    </source>
</evidence>
<accession>A0ABP8SBB8</accession>
<dbReference type="SUPFAM" id="SSF53756">
    <property type="entry name" value="UDP-Glycosyltransferase/glycogen phosphorylase"/>
    <property type="match status" value="1"/>
</dbReference>
<keyword evidence="2" id="KW-0808">Transferase</keyword>
<dbReference type="PANTHER" id="PTHR12526">
    <property type="entry name" value="GLYCOSYLTRANSFERASE"/>
    <property type="match status" value="1"/>
</dbReference>
<sequence>MSAPMPRVAVLADWWWPDEVGGAERSARAAALELARFAEVAVFVPATAEATYADGPLTVHAVRRPFARRVHADTRARRGLEFLTAWLLPWSASRLTRRIGEFAPDAVVATNVSRTGPWLPRWVRARGLGFVRVFHDLSDTCWRRSRLKGARNCATVCGECQVKTRIMRNATPRSAVSVCVSGFVRDELVDARLTTPAASLVAYPLIGPAEAVRVPRRGAGGELVVGYLGRVSPVKGIESAIRTAAAYRRKTGRTVTVVVAGEGQADYARTLVDLARSEGVDLRLPGHLAVDDFCASVDVVLIPSRWMEPFGRVAVEVGRAGKPMLVSPLGGLPEAAAVSGGDYAFADFEDPATAAVALGDLLAGSSPGVAAVGPAAAVPLAQGVVAATRRVLSGTGDVAAGRRP</sequence>
<evidence type="ECO:0000259" key="4">
    <source>
        <dbReference type="Pfam" id="PF13439"/>
    </source>
</evidence>
<dbReference type="PANTHER" id="PTHR12526:SF510">
    <property type="entry name" value="D-INOSITOL 3-PHOSPHATE GLYCOSYLTRANSFERASE"/>
    <property type="match status" value="1"/>
</dbReference>
<proteinExistence type="predicted"/>
<organism evidence="5 6">
    <name type="scientific">Micromonospora coerulea</name>
    <dbReference type="NCBI Taxonomy" id="47856"/>
    <lineage>
        <taxon>Bacteria</taxon>
        <taxon>Bacillati</taxon>
        <taxon>Actinomycetota</taxon>
        <taxon>Actinomycetes</taxon>
        <taxon>Micromonosporales</taxon>
        <taxon>Micromonosporaceae</taxon>
        <taxon>Micromonospora</taxon>
    </lineage>
</organism>
<evidence type="ECO:0000313" key="5">
    <source>
        <dbReference type="EMBL" id="GAA4565332.1"/>
    </source>
</evidence>
<dbReference type="Pfam" id="PF00534">
    <property type="entry name" value="Glycos_transf_1"/>
    <property type="match status" value="1"/>
</dbReference>
<gene>
    <name evidence="5" type="ORF">GCM10023176_13200</name>
</gene>
<evidence type="ECO:0000256" key="2">
    <source>
        <dbReference type="ARBA" id="ARBA00022679"/>
    </source>
</evidence>
<dbReference type="InterPro" id="IPR028098">
    <property type="entry name" value="Glyco_trans_4-like_N"/>
</dbReference>
<evidence type="ECO:0000313" key="6">
    <source>
        <dbReference type="Proteomes" id="UP001500307"/>
    </source>
</evidence>
<evidence type="ECO:0000256" key="1">
    <source>
        <dbReference type="ARBA" id="ARBA00022676"/>
    </source>
</evidence>
<dbReference type="Pfam" id="PF13439">
    <property type="entry name" value="Glyco_transf_4"/>
    <property type="match status" value="1"/>
</dbReference>
<feature type="domain" description="Glycosyl transferase family 1" evidence="3">
    <location>
        <begin position="220"/>
        <end position="337"/>
    </location>
</feature>
<feature type="domain" description="Glycosyltransferase subfamily 4-like N-terminal" evidence="4">
    <location>
        <begin position="20"/>
        <end position="190"/>
    </location>
</feature>
<keyword evidence="6" id="KW-1185">Reference proteome</keyword>
<protein>
    <submittedName>
        <fullName evidence="5">Uncharacterized protein</fullName>
    </submittedName>
</protein>
<comment type="caution">
    <text evidence="5">The sequence shown here is derived from an EMBL/GenBank/DDBJ whole genome shotgun (WGS) entry which is preliminary data.</text>
</comment>
<name>A0ABP8SBB8_9ACTN</name>
<dbReference type="Proteomes" id="UP001500307">
    <property type="component" value="Unassembled WGS sequence"/>
</dbReference>
<dbReference type="Gene3D" id="3.40.50.2000">
    <property type="entry name" value="Glycogen Phosphorylase B"/>
    <property type="match status" value="2"/>
</dbReference>
<dbReference type="EMBL" id="BAABGU010000005">
    <property type="protein sequence ID" value="GAA4565332.1"/>
    <property type="molecule type" value="Genomic_DNA"/>
</dbReference>
<keyword evidence="1" id="KW-0328">Glycosyltransferase</keyword>
<dbReference type="InterPro" id="IPR001296">
    <property type="entry name" value="Glyco_trans_1"/>
</dbReference>